<dbReference type="EMBL" id="BMLY01000009">
    <property type="protein sequence ID" value="GGP28011.1"/>
    <property type="molecule type" value="Genomic_DNA"/>
</dbReference>
<reference evidence="7" key="1">
    <citation type="journal article" date="2019" name="Int. J. Syst. Evol. Microbiol.">
        <title>The Global Catalogue of Microorganisms (GCM) 10K type strain sequencing project: providing services to taxonomists for standard genome sequencing and annotation.</title>
        <authorList>
            <consortium name="The Broad Institute Genomics Platform"/>
            <consortium name="The Broad Institute Genome Sequencing Center for Infectious Disease"/>
            <person name="Wu L."/>
            <person name="Ma J."/>
        </authorList>
    </citation>
    <scope>NUCLEOTIDE SEQUENCE [LARGE SCALE GENOMIC DNA]</scope>
    <source>
        <strain evidence="7">CGMCC 1.8860</strain>
    </source>
</reference>
<dbReference type="PRINTS" id="PR00035">
    <property type="entry name" value="HTHGNTR"/>
</dbReference>
<protein>
    <recommendedName>
        <fullName evidence="4">Histidine utilization repressor</fullName>
    </recommendedName>
</protein>
<dbReference type="PANTHER" id="PTHR44846:SF16">
    <property type="entry name" value="TRANSCRIPTIONAL REGULATOR PHNF-RELATED"/>
    <property type="match status" value="1"/>
</dbReference>
<dbReference type="SMART" id="SM00866">
    <property type="entry name" value="UTRA"/>
    <property type="match status" value="1"/>
</dbReference>
<keyword evidence="1" id="KW-0805">Transcription regulation</keyword>
<dbReference type="InterPro" id="IPR050679">
    <property type="entry name" value="Bact_HTH_transcr_reg"/>
</dbReference>
<organism evidence="6 7">
    <name type="scientific">Silvimonas amylolytica</name>
    <dbReference type="NCBI Taxonomy" id="449663"/>
    <lineage>
        <taxon>Bacteria</taxon>
        <taxon>Pseudomonadati</taxon>
        <taxon>Pseudomonadota</taxon>
        <taxon>Betaproteobacteria</taxon>
        <taxon>Neisseriales</taxon>
        <taxon>Chitinibacteraceae</taxon>
        <taxon>Silvimonas</taxon>
    </lineage>
</organism>
<dbReference type="InterPro" id="IPR011663">
    <property type="entry name" value="UTRA"/>
</dbReference>
<keyword evidence="7" id="KW-1185">Reference proteome</keyword>
<dbReference type="InterPro" id="IPR028978">
    <property type="entry name" value="Chorismate_lyase_/UTRA_dom_sf"/>
</dbReference>
<evidence type="ECO:0000313" key="7">
    <source>
        <dbReference type="Proteomes" id="UP000621859"/>
    </source>
</evidence>
<sequence>MLYCGVTPSESAMPVQRPAPAYARIKDYVRRQIETGTWPAGSVIPSEHDLVRQFGVSRMTVHRALRELTADHVLHRVQGAGTFVNPKRYQSTLIEIRSIAAEIESRGDIHTSQVLLLERTTDVTALTALGLAATDYAYHSCMVHFENNEPIQVEDRYVNPHLYPRYLEQDFEHLTPSDYMTREAPLQRAEYVITARLPDAVIRQHLRMPAGDPCLVLQRRTWAHEQIATDVTLWHPGARFQFSGSF</sequence>
<evidence type="ECO:0000256" key="2">
    <source>
        <dbReference type="ARBA" id="ARBA00023125"/>
    </source>
</evidence>
<accession>A0ABQ2PSA8</accession>
<dbReference type="Gene3D" id="1.10.10.10">
    <property type="entry name" value="Winged helix-like DNA-binding domain superfamily/Winged helix DNA-binding domain"/>
    <property type="match status" value="1"/>
</dbReference>
<dbReference type="InterPro" id="IPR036390">
    <property type="entry name" value="WH_DNA-bd_sf"/>
</dbReference>
<dbReference type="PANTHER" id="PTHR44846">
    <property type="entry name" value="MANNOSYL-D-GLYCERATE TRANSPORT/METABOLISM SYSTEM REPRESSOR MNGR-RELATED"/>
    <property type="match status" value="1"/>
</dbReference>
<dbReference type="CDD" id="cd07377">
    <property type="entry name" value="WHTH_GntR"/>
    <property type="match status" value="1"/>
</dbReference>
<comment type="caution">
    <text evidence="6">The sequence shown here is derived from an EMBL/GenBank/DDBJ whole genome shotgun (WGS) entry which is preliminary data.</text>
</comment>
<keyword evidence="2" id="KW-0238">DNA-binding</keyword>
<dbReference type="InterPro" id="IPR036388">
    <property type="entry name" value="WH-like_DNA-bd_sf"/>
</dbReference>
<feature type="domain" description="HTH gntR-type" evidence="5">
    <location>
        <begin position="19"/>
        <end position="87"/>
    </location>
</feature>
<dbReference type="Proteomes" id="UP000621859">
    <property type="component" value="Unassembled WGS sequence"/>
</dbReference>
<dbReference type="SMART" id="SM00345">
    <property type="entry name" value="HTH_GNTR"/>
    <property type="match status" value="1"/>
</dbReference>
<evidence type="ECO:0000256" key="1">
    <source>
        <dbReference type="ARBA" id="ARBA00023015"/>
    </source>
</evidence>
<dbReference type="Pfam" id="PF00392">
    <property type="entry name" value="GntR"/>
    <property type="match status" value="1"/>
</dbReference>
<evidence type="ECO:0000259" key="5">
    <source>
        <dbReference type="PROSITE" id="PS50949"/>
    </source>
</evidence>
<evidence type="ECO:0000313" key="6">
    <source>
        <dbReference type="EMBL" id="GGP28011.1"/>
    </source>
</evidence>
<dbReference type="Pfam" id="PF07702">
    <property type="entry name" value="UTRA"/>
    <property type="match status" value="1"/>
</dbReference>
<dbReference type="NCBIfam" id="TIGR02018">
    <property type="entry name" value="his_ut_repres"/>
    <property type="match status" value="1"/>
</dbReference>
<dbReference type="Gene3D" id="3.40.1410.10">
    <property type="entry name" value="Chorismate lyase-like"/>
    <property type="match status" value="1"/>
</dbReference>
<dbReference type="InterPro" id="IPR000524">
    <property type="entry name" value="Tscrpt_reg_HTH_GntR"/>
</dbReference>
<gene>
    <name evidence="6" type="primary">hutC</name>
    <name evidence="6" type="ORF">GCM10010971_38300</name>
</gene>
<name>A0ABQ2PSA8_9NEIS</name>
<keyword evidence="3" id="KW-0804">Transcription</keyword>
<dbReference type="SUPFAM" id="SSF64288">
    <property type="entry name" value="Chorismate lyase-like"/>
    <property type="match status" value="1"/>
</dbReference>
<proteinExistence type="predicted"/>
<evidence type="ECO:0000256" key="3">
    <source>
        <dbReference type="ARBA" id="ARBA00023163"/>
    </source>
</evidence>
<dbReference type="SUPFAM" id="SSF46785">
    <property type="entry name" value="Winged helix' DNA-binding domain"/>
    <property type="match status" value="1"/>
</dbReference>
<evidence type="ECO:0000256" key="4">
    <source>
        <dbReference type="NCBIfam" id="TIGR02018"/>
    </source>
</evidence>
<dbReference type="PROSITE" id="PS50949">
    <property type="entry name" value="HTH_GNTR"/>
    <property type="match status" value="1"/>
</dbReference>
<dbReference type="InterPro" id="IPR010248">
    <property type="entry name" value="His_ut_repres"/>
</dbReference>